<protein>
    <submittedName>
        <fullName evidence="3">PKD domain-containing protein</fullName>
    </submittedName>
</protein>
<feature type="domain" description="PKD" evidence="2">
    <location>
        <begin position="624"/>
        <end position="692"/>
    </location>
</feature>
<dbReference type="Gene3D" id="2.60.40.10">
    <property type="entry name" value="Immunoglobulins"/>
    <property type="match status" value="1"/>
</dbReference>
<dbReference type="InterPro" id="IPR013783">
    <property type="entry name" value="Ig-like_fold"/>
</dbReference>
<feature type="compositionally biased region" description="Polar residues" evidence="1">
    <location>
        <begin position="7"/>
        <end position="24"/>
    </location>
</feature>
<dbReference type="InterPro" id="IPR000601">
    <property type="entry name" value="PKD_dom"/>
</dbReference>
<keyword evidence="4" id="KW-1185">Reference proteome</keyword>
<dbReference type="EMBL" id="VWNE01000033">
    <property type="protein sequence ID" value="KAA8478428.1"/>
    <property type="molecule type" value="Genomic_DNA"/>
</dbReference>
<dbReference type="InterPro" id="IPR006530">
    <property type="entry name" value="YD"/>
</dbReference>
<dbReference type="InterPro" id="IPR022409">
    <property type="entry name" value="PKD/Chitinase_dom"/>
</dbReference>
<evidence type="ECO:0000259" key="2">
    <source>
        <dbReference type="PROSITE" id="PS50093"/>
    </source>
</evidence>
<dbReference type="OrthoDB" id="9814627at2"/>
<name>A0A5M9H046_9SPHI</name>
<organism evidence="3 4">
    <name type="scientific">Arcticibacter tournemirensis</name>
    <dbReference type="NCBI Taxonomy" id="699437"/>
    <lineage>
        <taxon>Bacteria</taxon>
        <taxon>Pseudomonadati</taxon>
        <taxon>Bacteroidota</taxon>
        <taxon>Sphingobacteriia</taxon>
        <taxon>Sphingobacteriales</taxon>
        <taxon>Sphingobacteriaceae</taxon>
        <taxon>Arcticibacter</taxon>
    </lineage>
</organism>
<dbReference type="Pfam" id="PF18911">
    <property type="entry name" value="PKD_4"/>
    <property type="match status" value="1"/>
</dbReference>
<dbReference type="AlphaFoldDB" id="A0A5M9H046"/>
<dbReference type="InterPro" id="IPR035986">
    <property type="entry name" value="PKD_dom_sf"/>
</dbReference>
<dbReference type="SMART" id="SM00089">
    <property type="entry name" value="PKD"/>
    <property type="match status" value="1"/>
</dbReference>
<comment type="caution">
    <text evidence="3">The sequence shown here is derived from an EMBL/GenBank/DDBJ whole genome shotgun (WGS) entry which is preliminary data.</text>
</comment>
<dbReference type="NCBIfam" id="TIGR01643">
    <property type="entry name" value="YD_repeat_2x"/>
    <property type="match status" value="1"/>
</dbReference>
<reference evidence="3 4" key="1">
    <citation type="submission" date="2019-09" db="EMBL/GenBank/DDBJ databases">
        <title>Pararcticibacter amylolyticus gen. nov., sp. nov., isolated from a rottenly hemp rope, and reclassification of Pedobacter tournemirensis as Pararcticibacter tournemirensis comb. nov.</title>
        <authorList>
            <person name="Cai Y."/>
        </authorList>
    </citation>
    <scope>NUCLEOTIDE SEQUENCE [LARGE SCALE GENOMIC DNA]</scope>
    <source>
        <strain evidence="3 4">TF5-37.2-LB10</strain>
    </source>
</reference>
<gene>
    <name evidence="3" type="ORF">F1649_17720</name>
</gene>
<dbReference type="SUPFAM" id="SSF49299">
    <property type="entry name" value="PKD domain"/>
    <property type="match status" value="1"/>
</dbReference>
<evidence type="ECO:0000313" key="3">
    <source>
        <dbReference type="EMBL" id="KAA8478428.1"/>
    </source>
</evidence>
<sequence length="812" mass="88571">MMPMHRLNTTAAASGSKRSLSRTGWTHPKIWSGSSYIRFPVHQQAAEKPSTCPPLPSPGPTTELRGRRPTGKMPRSAPKTTCRAELTEVVYSYVTARQTGHGKTVYEFTSPGTFWDQSSGDWSPSMQYAGSANCAVAGSVVNAKNTYPYAPNPNYDFERGLLTSATVYDENNNVIIKKEFAYQRTGPPQVISGIKTENLDGFTSYSKYQIYSSADNVVASEKKTTFDQNAPSGFSETSTVYSYQSSTHKNVTKTSQTGSDGTIRSSYLKYRNDYQASANGDETAKALAGMSEKHMNPVVESYQTVSRPGETEKVISGKLTKYQSVANSYLNTTMYVPSEVLDFSNNAGVGNFSPSQVNSGTSFQYNSAYRPALTFESYNRNGSASTVSDRSRSIRSWHFVNRSRMPVAVISNARQNEVVYSGFESSLGEDETTSFGCTGCNPVTDSRTGSSAVSLSPSGYIQKSLKKGNGKSYLFSCWLKPSAAGTLTLTLTSASVTRTYPLVYSASAEWAYYELPVPVTEMAAEFSIKAQPGTTVLLDDALFYPENAEVMTYTYNLSDDKLSQTTTNGIATYYEYDQAGRLRFVRDQDRNIVRKESYTAYNTSITLQTPLFSYPSVNAVDGVSIPFSVYTSVNPCLEGITYTWNFGDGTAIVTGANPSHTFVAAGTYNVTLTATHPLYGSKSISDSVNIKVKPLTVTICGSGVINVDNCHVEPPLILTCPGFPSDNRHTYFNMSSVSGCPAGTTYTYQWETSTDMLSWTAAGTGTTYSASVNTAQSYPSYWIRCKVSSNCGRSGISNIMQFVGWYSSPDCN</sequence>
<dbReference type="PROSITE" id="PS50093">
    <property type="entry name" value="PKD"/>
    <property type="match status" value="1"/>
</dbReference>
<feature type="region of interest" description="Disordered" evidence="1">
    <location>
        <begin position="1"/>
        <end position="24"/>
    </location>
</feature>
<accession>A0A5M9H046</accession>
<proteinExistence type="predicted"/>
<dbReference type="CDD" id="cd00146">
    <property type="entry name" value="PKD"/>
    <property type="match status" value="1"/>
</dbReference>
<evidence type="ECO:0000256" key="1">
    <source>
        <dbReference type="SAM" id="MobiDB-lite"/>
    </source>
</evidence>
<evidence type="ECO:0000313" key="4">
    <source>
        <dbReference type="Proteomes" id="UP000322918"/>
    </source>
</evidence>
<dbReference type="Proteomes" id="UP000322918">
    <property type="component" value="Unassembled WGS sequence"/>
</dbReference>
<feature type="region of interest" description="Disordered" evidence="1">
    <location>
        <begin position="45"/>
        <end position="80"/>
    </location>
</feature>
<dbReference type="Gene3D" id="2.60.120.260">
    <property type="entry name" value="Galactose-binding domain-like"/>
    <property type="match status" value="1"/>
</dbReference>